<dbReference type="SUPFAM" id="SSF53098">
    <property type="entry name" value="Ribonuclease H-like"/>
    <property type="match status" value="1"/>
</dbReference>
<dbReference type="EMBL" id="JACGCM010000377">
    <property type="protein sequence ID" value="KAF6172813.1"/>
    <property type="molecule type" value="Genomic_DNA"/>
</dbReference>
<evidence type="ECO:0000313" key="2">
    <source>
        <dbReference type="EMBL" id="KAF6172813.1"/>
    </source>
</evidence>
<dbReference type="PANTHER" id="PTHR47074:SF73">
    <property type="entry name" value="OS04G0448401 PROTEIN"/>
    <property type="match status" value="1"/>
</dbReference>
<protein>
    <recommendedName>
        <fullName evidence="1">RNase H type-1 domain-containing protein</fullName>
    </recommendedName>
</protein>
<dbReference type="InterPro" id="IPR002156">
    <property type="entry name" value="RNaseH_domain"/>
</dbReference>
<dbReference type="CDD" id="cd06222">
    <property type="entry name" value="RNase_H_like"/>
    <property type="match status" value="1"/>
</dbReference>
<dbReference type="PANTHER" id="PTHR47074">
    <property type="entry name" value="BNAC02G40300D PROTEIN"/>
    <property type="match status" value="1"/>
</dbReference>
<feature type="domain" description="RNase H type-1" evidence="1">
    <location>
        <begin position="123"/>
        <end position="193"/>
    </location>
</feature>
<dbReference type="AlphaFoldDB" id="A0A7J7P0E1"/>
<name>A0A7J7P0E1_9MAGN</name>
<dbReference type="InterPro" id="IPR044730">
    <property type="entry name" value="RNase_H-like_dom_plant"/>
</dbReference>
<evidence type="ECO:0000259" key="1">
    <source>
        <dbReference type="Pfam" id="PF13456"/>
    </source>
</evidence>
<dbReference type="Pfam" id="PF13456">
    <property type="entry name" value="RVT_3"/>
    <property type="match status" value="1"/>
</dbReference>
<dbReference type="GO" id="GO:0003676">
    <property type="term" value="F:nucleic acid binding"/>
    <property type="evidence" value="ECO:0007669"/>
    <property type="project" value="InterPro"/>
</dbReference>
<dbReference type="GO" id="GO:0004523">
    <property type="term" value="F:RNA-DNA hybrid ribonuclease activity"/>
    <property type="evidence" value="ECO:0007669"/>
    <property type="project" value="InterPro"/>
</dbReference>
<dbReference type="Gene3D" id="3.30.420.10">
    <property type="entry name" value="Ribonuclease H-like superfamily/Ribonuclease H"/>
    <property type="match status" value="1"/>
</dbReference>
<accession>A0A7J7P0E1</accession>
<dbReference type="Proteomes" id="UP000541444">
    <property type="component" value="Unassembled WGS sequence"/>
</dbReference>
<gene>
    <name evidence="2" type="ORF">GIB67_034665</name>
</gene>
<dbReference type="OrthoDB" id="1906820at2759"/>
<dbReference type="InterPro" id="IPR012337">
    <property type="entry name" value="RNaseH-like_sf"/>
</dbReference>
<dbReference type="InterPro" id="IPR036397">
    <property type="entry name" value="RNaseH_sf"/>
</dbReference>
<organism evidence="2 3">
    <name type="scientific">Kingdonia uniflora</name>
    <dbReference type="NCBI Taxonomy" id="39325"/>
    <lineage>
        <taxon>Eukaryota</taxon>
        <taxon>Viridiplantae</taxon>
        <taxon>Streptophyta</taxon>
        <taxon>Embryophyta</taxon>
        <taxon>Tracheophyta</taxon>
        <taxon>Spermatophyta</taxon>
        <taxon>Magnoliopsida</taxon>
        <taxon>Ranunculales</taxon>
        <taxon>Circaeasteraceae</taxon>
        <taxon>Kingdonia</taxon>
    </lineage>
</organism>
<dbReference type="InterPro" id="IPR052929">
    <property type="entry name" value="RNase_H-like_EbsB-rel"/>
</dbReference>
<keyword evidence="3" id="KW-1185">Reference proteome</keyword>
<proteinExistence type="predicted"/>
<sequence>MASLFRTQEGFTDHKSALDTCDQLSSYLADIWKIVVLNLMYLLWRVKNDAFFEGITFCFSDIKRKIFVAISDAAGLSEKNMANNCLELQIVTALGVSAKARPLSRVQSYTRALLWFQEVKINCGAAVVGSPGKAGIGAVARNHKGDILGVLTKGISTKNLFFLECEAIIDTLYWAKQNHWTNIWIKSDSQAAITDFVKEQIP</sequence>
<reference evidence="2 3" key="1">
    <citation type="journal article" date="2020" name="IScience">
        <title>Genome Sequencing of the Endangered Kingdonia uniflora (Circaeasteraceae, Ranunculales) Reveals Potential Mechanisms of Evolutionary Specialization.</title>
        <authorList>
            <person name="Sun Y."/>
            <person name="Deng T."/>
            <person name="Zhang A."/>
            <person name="Moore M.J."/>
            <person name="Landis J.B."/>
            <person name="Lin N."/>
            <person name="Zhang H."/>
            <person name="Zhang X."/>
            <person name="Huang J."/>
            <person name="Zhang X."/>
            <person name="Sun H."/>
            <person name="Wang H."/>
        </authorList>
    </citation>
    <scope>NUCLEOTIDE SEQUENCE [LARGE SCALE GENOMIC DNA]</scope>
    <source>
        <strain evidence="2">TB1705</strain>
        <tissue evidence="2">Leaf</tissue>
    </source>
</reference>
<evidence type="ECO:0000313" key="3">
    <source>
        <dbReference type="Proteomes" id="UP000541444"/>
    </source>
</evidence>
<comment type="caution">
    <text evidence="2">The sequence shown here is derived from an EMBL/GenBank/DDBJ whole genome shotgun (WGS) entry which is preliminary data.</text>
</comment>